<dbReference type="InterPro" id="IPR036259">
    <property type="entry name" value="MFS_trans_sf"/>
</dbReference>
<dbReference type="InterPro" id="IPR011701">
    <property type="entry name" value="MFS"/>
</dbReference>
<feature type="transmembrane region" description="Helical" evidence="8">
    <location>
        <begin position="47"/>
        <end position="71"/>
    </location>
</feature>
<keyword evidence="4" id="KW-1003">Cell membrane</keyword>
<dbReference type="GO" id="GO:1990961">
    <property type="term" value="P:xenobiotic detoxification by transmembrane export across the plasma membrane"/>
    <property type="evidence" value="ECO:0007669"/>
    <property type="project" value="InterPro"/>
</dbReference>
<dbReference type="SUPFAM" id="SSF103473">
    <property type="entry name" value="MFS general substrate transporter"/>
    <property type="match status" value="1"/>
</dbReference>
<keyword evidence="6 8" id="KW-1133">Transmembrane helix</keyword>
<dbReference type="PROSITE" id="PS50850">
    <property type="entry name" value="MFS"/>
    <property type="match status" value="1"/>
</dbReference>
<feature type="transmembrane region" description="Helical" evidence="8">
    <location>
        <begin position="254"/>
        <end position="276"/>
    </location>
</feature>
<comment type="caution">
    <text evidence="10">The sequence shown here is derived from an EMBL/GenBank/DDBJ whole genome shotgun (WGS) entry which is preliminary data.</text>
</comment>
<feature type="transmembrane region" description="Helical" evidence="8">
    <location>
        <begin position="346"/>
        <end position="367"/>
    </location>
</feature>
<dbReference type="RefSeq" id="WP_183617848.1">
    <property type="nucleotide sequence ID" value="NZ_CAJHAH010000004.1"/>
</dbReference>
<accession>A0A839T861</accession>
<dbReference type="NCBIfam" id="TIGR00710">
    <property type="entry name" value="efflux_Bcr_CflA"/>
    <property type="match status" value="1"/>
</dbReference>
<feature type="transmembrane region" description="Helical" evidence="8">
    <location>
        <begin position="168"/>
        <end position="188"/>
    </location>
</feature>
<sequence>MNKQTNVKHISIKTVISLAIIVALGPAAIDMYLAAMPNMATDLNTSYATTQITLTVFLIFMGLGQLVFGPVSDAIGRIAPLFAGLLAYICASVWAIWSQSIESLIFARILQGLGASMAIVVVMSMVRDLVDGPKAAQIYALLNTIVALGPIVAPAIGGIVGAHYGWRGVMLILAVLGMIVLVNTLLNIKETLPKDKRIQLNIKNITGIYVGILKNKTFVFNLFALSAVYFFLFAYIGGSAYAYQTGYGLSLEQFGFVFGLTSISLILGASSTAYLVKKISASHLALIGAGVMMLGSAVCIIAYLLSMGLVGIVTGIALGLFGLGILEATLMAIAMDSQRSALGSSAALLGAIPMLLSSTATPIAGQLVEMNTLYWLILLGAMGPIILALVYLGSRSLKPYNNVATTSLEEAYAKP</sequence>
<feature type="transmembrane region" description="Helical" evidence="8">
    <location>
        <begin position="12"/>
        <end position="35"/>
    </location>
</feature>
<feature type="transmembrane region" description="Helical" evidence="8">
    <location>
        <begin position="218"/>
        <end position="242"/>
    </location>
</feature>
<feature type="transmembrane region" description="Helical" evidence="8">
    <location>
        <begin position="78"/>
        <end position="97"/>
    </location>
</feature>
<evidence type="ECO:0000256" key="2">
    <source>
        <dbReference type="ARBA" id="ARBA00006236"/>
    </source>
</evidence>
<dbReference type="EMBL" id="JACHXL010000001">
    <property type="protein sequence ID" value="MBB3105657.1"/>
    <property type="molecule type" value="Genomic_DNA"/>
</dbReference>
<dbReference type="PANTHER" id="PTHR23502:SF132">
    <property type="entry name" value="POLYAMINE TRANSPORTER 2-RELATED"/>
    <property type="match status" value="1"/>
</dbReference>
<dbReference type="InterPro" id="IPR020846">
    <property type="entry name" value="MFS_dom"/>
</dbReference>
<dbReference type="PRINTS" id="PR01036">
    <property type="entry name" value="TCRTETB"/>
</dbReference>
<name>A0A839T861_9GAMM</name>
<evidence type="ECO:0000256" key="8">
    <source>
        <dbReference type="RuleBase" id="RU365088"/>
    </source>
</evidence>
<dbReference type="GO" id="GO:0005886">
    <property type="term" value="C:plasma membrane"/>
    <property type="evidence" value="ECO:0007669"/>
    <property type="project" value="UniProtKB-SubCell"/>
</dbReference>
<organism evidence="10 11">
    <name type="scientific">Psychrobacter luti</name>
    <dbReference type="NCBI Taxonomy" id="198481"/>
    <lineage>
        <taxon>Bacteria</taxon>
        <taxon>Pseudomonadati</taxon>
        <taxon>Pseudomonadota</taxon>
        <taxon>Gammaproteobacteria</taxon>
        <taxon>Moraxellales</taxon>
        <taxon>Moraxellaceae</taxon>
        <taxon>Psychrobacter</taxon>
    </lineage>
</organism>
<feature type="transmembrane region" description="Helical" evidence="8">
    <location>
        <begin position="138"/>
        <end position="162"/>
    </location>
</feature>
<comment type="subcellular location">
    <subcellularLocation>
        <location evidence="8">Cell inner membrane</location>
        <topology evidence="8">Multi-pass membrane protein</topology>
    </subcellularLocation>
    <subcellularLocation>
        <location evidence="1">Cell membrane</location>
        <topology evidence="1">Multi-pass membrane protein</topology>
    </subcellularLocation>
</comment>
<proteinExistence type="inferred from homology"/>
<evidence type="ECO:0000256" key="6">
    <source>
        <dbReference type="ARBA" id="ARBA00022989"/>
    </source>
</evidence>
<dbReference type="CDD" id="cd17320">
    <property type="entry name" value="MFS_MdfA_MDR_like"/>
    <property type="match status" value="1"/>
</dbReference>
<evidence type="ECO:0000313" key="10">
    <source>
        <dbReference type="EMBL" id="MBB3105657.1"/>
    </source>
</evidence>
<feature type="domain" description="Major facilitator superfamily (MFS) profile" evidence="9">
    <location>
        <begin position="14"/>
        <end position="398"/>
    </location>
</feature>
<evidence type="ECO:0000313" key="11">
    <source>
        <dbReference type="Proteomes" id="UP000588111"/>
    </source>
</evidence>
<evidence type="ECO:0000256" key="7">
    <source>
        <dbReference type="ARBA" id="ARBA00023136"/>
    </source>
</evidence>
<dbReference type="InterPro" id="IPR004812">
    <property type="entry name" value="Efflux_drug-R_Bcr/CmlA"/>
</dbReference>
<keyword evidence="3 8" id="KW-0813">Transport</keyword>
<keyword evidence="11" id="KW-1185">Reference proteome</keyword>
<protein>
    <recommendedName>
        <fullName evidence="8">Bcr/CflA family efflux transporter</fullName>
    </recommendedName>
</protein>
<reference evidence="10 11" key="1">
    <citation type="submission" date="2020-08" db="EMBL/GenBank/DDBJ databases">
        <title>Genomic Encyclopedia of Type Strains, Phase III (KMG-III): the genomes of soil and plant-associated and newly described type strains.</title>
        <authorList>
            <person name="Whitman W."/>
        </authorList>
    </citation>
    <scope>NUCLEOTIDE SEQUENCE [LARGE SCALE GENOMIC DNA]</scope>
    <source>
        <strain evidence="10 11">CECT 5885</strain>
    </source>
</reference>
<feature type="transmembrane region" description="Helical" evidence="8">
    <location>
        <begin position="373"/>
        <end position="392"/>
    </location>
</feature>
<feature type="transmembrane region" description="Helical" evidence="8">
    <location>
        <begin position="103"/>
        <end position="126"/>
    </location>
</feature>
<gene>
    <name evidence="10" type="ORF">FHS24_000148</name>
</gene>
<feature type="transmembrane region" description="Helical" evidence="8">
    <location>
        <begin position="283"/>
        <end position="305"/>
    </location>
</feature>
<dbReference type="GO" id="GO:0042910">
    <property type="term" value="F:xenobiotic transmembrane transporter activity"/>
    <property type="evidence" value="ECO:0007669"/>
    <property type="project" value="InterPro"/>
</dbReference>
<evidence type="ECO:0000256" key="5">
    <source>
        <dbReference type="ARBA" id="ARBA00022692"/>
    </source>
</evidence>
<evidence type="ECO:0000256" key="3">
    <source>
        <dbReference type="ARBA" id="ARBA00022448"/>
    </source>
</evidence>
<dbReference type="Proteomes" id="UP000588111">
    <property type="component" value="Unassembled WGS sequence"/>
</dbReference>
<dbReference type="Pfam" id="PF07690">
    <property type="entry name" value="MFS_1"/>
    <property type="match status" value="1"/>
</dbReference>
<dbReference type="PANTHER" id="PTHR23502">
    <property type="entry name" value="MAJOR FACILITATOR SUPERFAMILY"/>
    <property type="match status" value="1"/>
</dbReference>
<comment type="similarity">
    <text evidence="2 8">Belongs to the major facilitator superfamily. Bcr/CmlA family.</text>
</comment>
<keyword evidence="7 8" id="KW-0472">Membrane</keyword>
<evidence type="ECO:0000259" key="9">
    <source>
        <dbReference type="PROSITE" id="PS50850"/>
    </source>
</evidence>
<keyword evidence="8" id="KW-0997">Cell inner membrane</keyword>
<evidence type="ECO:0000256" key="4">
    <source>
        <dbReference type="ARBA" id="ARBA00022475"/>
    </source>
</evidence>
<dbReference type="AlphaFoldDB" id="A0A839T861"/>
<evidence type="ECO:0000256" key="1">
    <source>
        <dbReference type="ARBA" id="ARBA00004651"/>
    </source>
</evidence>
<dbReference type="Gene3D" id="1.20.1720.10">
    <property type="entry name" value="Multidrug resistance protein D"/>
    <property type="match status" value="1"/>
</dbReference>
<feature type="transmembrane region" description="Helical" evidence="8">
    <location>
        <begin position="311"/>
        <end position="334"/>
    </location>
</feature>
<keyword evidence="5 8" id="KW-0812">Transmembrane</keyword>